<dbReference type="GeneID" id="25336100"/>
<evidence type="ECO:0000313" key="3">
    <source>
        <dbReference type="Proteomes" id="UP000030763"/>
    </source>
</evidence>
<evidence type="ECO:0000256" key="1">
    <source>
        <dbReference type="SAM" id="Phobius"/>
    </source>
</evidence>
<dbReference type="EMBL" id="HG720262">
    <property type="protein sequence ID" value="CDJ59288.1"/>
    <property type="molecule type" value="Genomic_DNA"/>
</dbReference>
<reference evidence="2" key="2">
    <citation type="submission" date="2013-10" db="EMBL/GenBank/DDBJ databases">
        <authorList>
            <person name="Aslett M."/>
        </authorList>
    </citation>
    <scope>NUCLEOTIDE SEQUENCE [LARGE SCALE GENOMIC DNA]</scope>
    <source>
        <strain evidence="2">Weybridge</strain>
    </source>
</reference>
<dbReference type="VEuPathDB" id="ToxoDB:EMWEY_00021140"/>
<organism evidence="2 3">
    <name type="scientific">Eimeria maxima</name>
    <name type="common">Coccidian parasite</name>
    <dbReference type="NCBI Taxonomy" id="5804"/>
    <lineage>
        <taxon>Eukaryota</taxon>
        <taxon>Sar</taxon>
        <taxon>Alveolata</taxon>
        <taxon>Apicomplexa</taxon>
        <taxon>Conoidasida</taxon>
        <taxon>Coccidia</taxon>
        <taxon>Eucoccidiorida</taxon>
        <taxon>Eimeriorina</taxon>
        <taxon>Eimeriidae</taxon>
        <taxon>Eimeria</taxon>
    </lineage>
</organism>
<evidence type="ECO:0008006" key="4">
    <source>
        <dbReference type="Google" id="ProtNLM"/>
    </source>
</evidence>
<name>U6M898_EIMMA</name>
<dbReference type="AlphaFoldDB" id="U6M898"/>
<protein>
    <recommendedName>
        <fullName evidence="4">Transmembrane protein</fullName>
    </recommendedName>
</protein>
<evidence type="ECO:0000313" key="2">
    <source>
        <dbReference type="EMBL" id="CDJ59288.1"/>
    </source>
</evidence>
<accession>U6M898</accession>
<proteinExistence type="predicted"/>
<keyword evidence="1" id="KW-1133">Transmembrane helix</keyword>
<dbReference type="OMA" id="PRTHRQM"/>
<feature type="transmembrane region" description="Helical" evidence="1">
    <location>
        <begin position="74"/>
        <end position="95"/>
    </location>
</feature>
<reference evidence="2" key="1">
    <citation type="submission" date="2013-10" db="EMBL/GenBank/DDBJ databases">
        <title>Genomic analysis of the causative agents of coccidiosis in chickens.</title>
        <authorList>
            <person name="Reid A.J."/>
            <person name="Blake D."/>
            <person name="Billington K."/>
            <person name="Browne H."/>
            <person name="Dunn M."/>
            <person name="Hung S."/>
            <person name="Kawahara F."/>
            <person name="Miranda-Saavedra D."/>
            <person name="Mourier T."/>
            <person name="Nagra H."/>
            <person name="Otto T.D."/>
            <person name="Rawlings N."/>
            <person name="Sanchez A."/>
            <person name="Sanders M."/>
            <person name="Subramaniam C."/>
            <person name="Tay Y."/>
            <person name="Dear P."/>
            <person name="Doerig C."/>
            <person name="Gruber A."/>
            <person name="Parkinson J."/>
            <person name="Shirley M."/>
            <person name="Wan K.L."/>
            <person name="Berriman M."/>
            <person name="Tomley F."/>
            <person name="Pain A."/>
        </authorList>
    </citation>
    <scope>NUCLEOTIDE SEQUENCE [LARGE SCALE GENOMIC DNA]</scope>
    <source>
        <strain evidence="2">Weybridge</strain>
    </source>
</reference>
<keyword evidence="1" id="KW-0812">Transmembrane</keyword>
<gene>
    <name evidence="2" type="ORF">EMWEY_00021140</name>
</gene>
<keyword evidence="1" id="KW-0472">Membrane</keyword>
<keyword evidence="3" id="KW-1185">Reference proteome</keyword>
<dbReference type="OrthoDB" id="347372at2759"/>
<sequence>MDNFSGTTETGYAFSGGEAAAEEAGECARSSCAGASDFEDYDEDQEEGSEDYGRDETFSLVVPLETPKQKLPLLLAYSLLGAWIVFLVAVGWRALKGGGPKDLATMPLDSDSLLTYRDRFRESADKLEATWNRTSETVKNAFAKYHLPTIHDEEQLSSSEAWSLLQRQIDAMNQTPSPEALASTEEKWKYAAQLQLVTSLCNSASQRLSSMDKLGTKAEKTGFRVFSLGRGDAPMLQLPSDDTAAASEEMTSSEFLKRLFPRTHRQMQAAEVRGTAPRSLGLRLEKLVQALDMYTLEGLYVAMGFDGVLQAFGLALGTDNDNRFISAQPISSPADRVPADARVLLQFISEQFEQSTQTLWSLIVAETCTKQWGKATVEKLLQSVERGEEERARELLKRKRDLVQQAEIEKALPRGHILALSLFLL</sequence>
<dbReference type="RefSeq" id="XP_013335936.1">
    <property type="nucleotide sequence ID" value="XM_013480482.1"/>
</dbReference>
<dbReference type="Proteomes" id="UP000030763">
    <property type="component" value="Unassembled WGS sequence"/>
</dbReference>